<feature type="domain" description="Amine oxidase" evidence="2">
    <location>
        <begin position="690"/>
        <end position="973"/>
    </location>
</feature>
<dbReference type="Pfam" id="PF01593">
    <property type="entry name" value="Amino_oxidase"/>
    <property type="match status" value="1"/>
</dbReference>
<protein>
    <recommendedName>
        <fullName evidence="2">Amine oxidase domain-containing protein</fullName>
    </recommendedName>
</protein>
<dbReference type="EMBL" id="NIVC01002456">
    <property type="protein sequence ID" value="PAA57689.1"/>
    <property type="molecule type" value="Genomic_DNA"/>
</dbReference>
<dbReference type="SUPFAM" id="SSF51905">
    <property type="entry name" value="FAD/NAD(P)-binding domain"/>
    <property type="match status" value="2"/>
</dbReference>
<dbReference type="PANTHER" id="PTHR10742">
    <property type="entry name" value="FLAVIN MONOAMINE OXIDASE"/>
    <property type="match status" value="1"/>
</dbReference>
<keyword evidence="4" id="KW-1185">Reference proteome</keyword>
<dbReference type="AlphaFoldDB" id="A0A267EA56"/>
<feature type="non-terminal residue" evidence="3">
    <location>
        <position position="1"/>
    </location>
</feature>
<dbReference type="InterPro" id="IPR002937">
    <property type="entry name" value="Amino_oxidase"/>
</dbReference>
<dbReference type="Gene3D" id="3.50.50.60">
    <property type="entry name" value="FAD/NAD(P)-binding domain"/>
    <property type="match status" value="1"/>
</dbReference>
<dbReference type="InterPro" id="IPR050281">
    <property type="entry name" value="Flavin_monoamine_oxidase"/>
</dbReference>
<feature type="region of interest" description="Disordered" evidence="1">
    <location>
        <begin position="520"/>
        <end position="632"/>
    </location>
</feature>
<evidence type="ECO:0000313" key="4">
    <source>
        <dbReference type="Proteomes" id="UP000215902"/>
    </source>
</evidence>
<proteinExistence type="predicted"/>
<gene>
    <name evidence="3" type="ORF">BOX15_Mlig012995g1</name>
</gene>
<dbReference type="Proteomes" id="UP000215902">
    <property type="component" value="Unassembled WGS sequence"/>
</dbReference>
<evidence type="ECO:0000256" key="1">
    <source>
        <dbReference type="SAM" id="MobiDB-lite"/>
    </source>
</evidence>
<feature type="compositionally biased region" description="Polar residues" evidence="1">
    <location>
        <begin position="531"/>
        <end position="570"/>
    </location>
</feature>
<feature type="compositionally biased region" description="Polar residues" evidence="1">
    <location>
        <begin position="578"/>
        <end position="619"/>
    </location>
</feature>
<comment type="caution">
    <text evidence="3">The sequence shown here is derived from an EMBL/GenBank/DDBJ whole genome shotgun (WGS) entry which is preliminary data.</text>
</comment>
<dbReference type="InterPro" id="IPR036188">
    <property type="entry name" value="FAD/NAD-bd_sf"/>
</dbReference>
<evidence type="ECO:0000313" key="3">
    <source>
        <dbReference type="EMBL" id="PAA57689.1"/>
    </source>
</evidence>
<sequence length="992" mass="105433">EPDSSDFVGSRGALEGCTKSGCGESQPVCFARLSSRCVAIATESNSKTSRWYHLSRWEHYCNACFELCYRGRLSNEWAPSWVAQLRSAWLRAECRQPSPRELLANAALPYWASCRDCGRWRQLDTGSDCNSDNYYNLLPRRLLEFRCSNCDEPEHPGVAWAASDPDFLSSLAAPVLLQDNCCRRLLLFDSKLNGCRPLSVGLAPLPGDQLIDSPSQLHPFASGLFSFGQSSAASSSCSALSVRPDQVDPDELAAAYPAGQLELRNQPQLYLAVRNTLLAAWAIWHSTLAQSSSRTPADWPTIAGSRRSESLILCRGLARIRICSAILPAIIRRLERQGLINFGIRPVASDAADGDDGDCDDGSVTDVVIVGDDIAGLVAARQLVSFGRRVVLIESTNNNERDNDKGNSRRRLRLPDIAVVDSVSNNPLCLMALQRGIGHSGVRSLEDNPLLNVDLFDWPDGGRIAAESDVVCQAVDVVTEALAAASAKRVYASARRKARTTGSEAVSFFVESDAANYDATGSKSIPAGNEPNPTGSEANPTGSEANPTGSEANPTGSEANPTVSEANPTGSEAHPTGSEANPTGSEANPTGSEPNSTGSKSNPTGKKSNFTKNSSNPTGFVSAPIESDDVSVSTQIDEQSLLDEMTASSEQGARLLNFYLASLEYRLGAPLDLVSAASTLPFERDKILPQLSDNSAIVGVDTLADLADWLAAGSRTVPLLRGSAVARICRRPAASSTSPDTGVEVSLTDGRRIRAACCLLTLPLAPSGLLTGDDNDGPEFEPPLPSSKLRAADAHGCCRLSTLRLRFRRRFWLPSRCFAALPESSTSRGICHLFVDPSPVDGDNSPSTSSAFPLLAIFCGKAVEHLAAQADPLGYATREATRRLAVIFGESAEPPVDSSLSSWSAAYPAAGRWSPTGDAEFADALSADVGCSSGGDGDGDAGPLFFASEAASKEFPHSLTGACVSGLAAAGRVADWLDARSRRVLLRAEQRC</sequence>
<organism evidence="3 4">
    <name type="scientific">Macrostomum lignano</name>
    <dbReference type="NCBI Taxonomy" id="282301"/>
    <lineage>
        <taxon>Eukaryota</taxon>
        <taxon>Metazoa</taxon>
        <taxon>Spiralia</taxon>
        <taxon>Lophotrochozoa</taxon>
        <taxon>Platyhelminthes</taxon>
        <taxon>Rhabditophora</taxon>
        <taxon>Macrostomorpha</taxon>
        <taxon>Macrostomida</taxon>
        <taxon>Macrostomidae</taxon>
        <taxon>Macrostomum</taxon>
    </lineage>
</organism>
<evidence type="ECO:0000259" key="2">
    <source>
        <dbReference type="Pfam" id="PF01593"/>
    </source>
</evidence>
<dbReference type="PANTHER" id="PTHR10742:SF410">
    <property type="entry name" value="LYSINE-SPECIFIC HISTONE DEMETHYLASE 2"/>
    <property type="match status" value="1"/>
</dbReference>
<accession>A0A267EA56</accession>
<name>A0A267EA56_9PLAT</name>
<dbReference type="STRING" id="282301.A0A267EA56"/>
<reference evidence="3 4" key="1">
    <citation type="submission" date="2017-06" db="EMBL/GenBank/DDBJ databases">
        <title>A platform for efficient transgenesis in Macrostomum lignano, a flatworm model organism for stem cell research.</title>
        <authorList>
            <person name="Berezikov E."/>
        </authorList>
    </citation>
    <scope>NUCLEOTIDE SEQUENCE [LARGE SCALE GENOMIC DNA]</scope>
    <source>
        <strain evidence="3">DV1</strain>
        <tissue evidence="3">Whole organism</tissue>
    </source>
</reference>
<dbReference type="GO" id="GO:0016491">
    <property type="term" value="F:oxidoreductase activity"/>
    <property type="evidence" value="ECO:0007669"/>
    <property type="project" value="InterPro"/>
</dbReference>
<dbReference type="OrthoDB" id="2219495at2759"/>